<dbReference type="STRING" id="1835702.A0A1F5LY09"/>
<dbReference type="RefSeq" id="XP_022493473.1">
    <property type="nucleotide sequence ID" value="XM_022626490.1"/>
</dbReference>
<name>A0A1F5LY09_PENAI</name>
<dbReference type="AlphaFoldDB" id="A0A1F5LY09"/>
<sequence>MFLTLPRSALLASLLGNCLANLLTPFGTTASANAIKFQPAIDFDTESCYNTAAVGTDGRVNDGIAPSVAPPPVPTHWLFTSNNTEEERILPNLRGCREKDRLDHGQVYVRERCNHGWCAYMYGYYFEADLGWLEAHKHDWEHIIVWTLNDNIFFVSWSAHGKYTTYHQSAVLFEGTHAKMVYHLGGVGTHSFRKAEAKDDHVENHTGQWVKSPLVSLEKLDCDIVRKLLNNNWGSAVPDLKKDRFGSQLNEWMPFDARNNEKYNPWEPVVPSWAT</sequence>
<evidence type="ECO:0000256" key="1">
    <source>
        <dbReference type="SAM" id="SignalP"/>
    </source>
</evidence>
<keyword evidence="3" id="KW-1185">Reference proteome</keyword>
<dbReference type="Pfam" id="PF05630">
    <property type="entry name" value="NPP1"/>
    <property type="match status" value="1"/>
</dbReference>
<keyword evidence="1" id="KW-0732">Signal</keyword>
<evidence type="ECO:0000313" key="2">
    <source>
        <dbReference type="EMBL" id="OGE58050.1"/>
    </source>
</evidence>
<dbReference type="EMBL" id="LXJU01000001">
    <property type="protein sequence ID" value="OGE58050.1"/>
    <property type="molecule type" value="Genomic_DNA"/>
</dbReference>
<gene>
    <name evidence="2" type="ORF">PENARI_c001G04816</name>
</gene>
<dbReference type="OrthoDB" id="89086at2759"/>
<dbReference type="PANTHER" id="PTHR33657:SF6">
    <property type="entry name" value="SECRETED PROTEIN"/>
    <property type="match status" value="1"/>
</dbReference>
<comment type="caution">
    <text evidence="2">The sequence shown here is derived from an EMBL/GenBank/DDBJ whole genome shotgun (WGS) entry which is preliminary data.</text>
</comment>
<dbReference type="InterPro" id="IPR008701">
    <property type="entry name" value="NPP1"/>
</dbReference>
<evidence type="ECO:0000313" key="3">
    <source>
        <dbReference type="Proteomes" id="UP000177622"/>
    </source>
</evidence>
<organism evidence="2 3">
    <name type="scientific">Penicillium arizonense</name>
    <dbReference type="NCBI Taxonomy" id="1835702"/>
    <lineage>
        <taxon>Eukaryota</taxon>
        <taxon>Fungi</taxon>
        <taxon>Dikarya</taxon>
        <taxon>Ascomycota</taxon>
        <taxon>Pezizomycotina</taxon>
        <taxon>Eurotiomycetes</taxon>
        <taxon>Eurotiomycetidae</taxon>
        <taxon>Eurotiales</taxon>
        <taxon>Aspergillaceae</taxon>
        <taxon>Penicillium</taxon>
    </lineage>
</organism>
<feature type="signal peptide" evidence="1">
    <location>
        <begin position="1"/>
        <end position="20"/>
    </location>
</feature>
<dbReference type="GeneID" id="34571224"/>
<proteinExistence type="predicted"/>
<protein>
    <submittedName>
        <fullName evidence="2">Uncharacterized protein</fullName>
    </submittedName>
</protein>
<accession>A0A1F5LY09</accession>
<feature type="chain" id="PRO_5009520008" evidence="1">
    <location>
        <begin position="21"/>
        <end position="275"/>
    </location>
</feature>
<reference evidence="2 3" key="1">
    <citation type="journal article" date="2016" name="Sci. Rep.">
        <title>Penicillium arizonense, a new, genome sequenced fungal species, reveals a high chemical diversity in secreted metabolites.</title>
        <authorList>
            <person name="Grijseels S."/>
            <person name="Nielsen J.C."/>
            <person name="Randelovic M."/>
            <person name="Nielsen J."/>
            <person name="Nielsen K.F."/>
            <person name="Workman M."/>
            <person name="Frisvad J.C."/>
        </authorList>
    </citation>
    <scope>NUCLEOTIDE SEQUENCE [LARGE SCALE GENOMIC DNA]</scope>
    <source>
        <strain evidence="2 3">CBS 141311</strain>
    </source>
</reference>
<dbReference type="Proteomes" id="UP000177622">
    <property type="component" value="Unassembled WGS sequence"/>
</dbReference>
<dbReference type="PIRSF" id="PIRSF029958">
    <property type="entry name" value="Necrosis-inducing_protein"/>
    <property type="match status" value="1"/>
</dbReference>
<dbReference type="PANTHER" id="PTHR33657">
    <property type="entry name" value="DOMAIN PROTEIN, PUTATIVE (AFU_ORTHOLOGUE AFUA_5G00600)-RELATED"/>
    <property type="match status" value="1"/>
</dbReference>